<dbReference type="Proteomes" id="UP001347796">
    <property type="component" value="Unassembled WGS sequence"/>
</dbReference>
<comment type="subcellular location">
    <subcellularLocation>
        <location evidence="1">Nucleus</location>
    </subcellularLocation>
</comment>
<dbReference type="PANTHER" id="PTHR13130">
    <property type="entry name" value="34 KDA TRANSCRIPTIONAL CO-ACTIVATOR-RELATED"/>
    <property type="match status" value="1"/>
</dbReference>
<proteinExistence type="inferred from homology"/>
<dbReference type="InterPro" id="IPR021627">
    <property type="entry name" value="Mediator_Med27"/>
</dbReference>
<keyword evidence="5" id="KW-0539">Nucleus</keyword>
<reference evidence="6 7" key="1">
    <citation type="submission" date="2024-01" db="EMBL/GenBank/DDBJ databases">
        <title>The genome of the rayed Mediterranean limpet Patella caerulea (Linnaeus, 1758).</title>
        <authorList>
            <person name="Anh-Thu Weber A."/>
            <person name="Halstead-Nussloch G."/>
        </authorList>
    </citation>
    <scope>NUCLEOTIDE SEQUENCE [LARGE SCALE GENOMIC DNA]</scope>
    <source>
        <strain evidence="6">AATW-2023a</strain>
        <tissue evidence="6">Whole specimen</tissue>
    </source>
</reference>
<dbReference type="PANTHER" id="PTHR13130:SF4">
    <property type="entry name" value="MEDIATOR OF RNA POLYMERASE II TRANSCRIPTION SUBUNIT 27"/>
    <property type="match status" value="1"/>
</dbReference>
<evidence type="ECO:0000313" key="6">
    <source>
        <dbReference type="EMBL" id="KAK6179444.1"/>
    </source>
</evidence>
<dbReference type="EMBL" id="JAZGQO010000008">
    <property type="protein sequence ID" value="KAK6179444.1"/>
    <property type="molecule type" value="Genomic_DNA"/>
</dbReference>
<evidence type="ECO:0000256" key="1">
    <source>
        <dbReference type="ARBA" id="ARBA00004123"/>
    </source>
</evidence>
<evidence type="ECO:0000313" key="7">
    <source>
        <dbReference type="Proteomes" id="UP001347796"/>
    </source>
</evidence>
<evidence type="ECO:0000256" key="3">
    <source>
        <dbReference type="ARBA" id="ARBA00023015"/>
    </source>
</evidence>
<protein>
    <recommendedName>
        <fullName evidence="8">Mediator of RNA polymerase II transcription subunit 27</fullName>
    </recommendedName>
</protein>
<gene>
    <name evidence="6" type="ORF">SNE40_011804</name>
</gene>
<comment type="caution">
    <text evidence="6">The sequence shown here is derived from an EMBL/GenBank/DDBJ whole genome shotgun (WGS) entry which is preliminary data.</text>
</comment>
<evidence type="ECO:0000256" key="2">
    <source>
        <dbReference type="ARBA" id="ARBA00008048"/>
    </source>
</evidence>
<keyword evidence="3" id="KW-0805">Transcription regulation</keyword>
<sequence length="309" mass="35193">MANQTPNQIEQLHKALKLTQRLRSNVTQVFQKLSDGFEDVEKKDKYLLNDLHKTLSSVNTDLSDLEAGSSTLGPLTAASNSTNSTLICVDPIIDKTSTYTQLIHTYKWTDKMKEQASYASNLLKENQFKRTPIQSGTFTKRLRRSQPACCYPQSNVDVLLNSLIHQYRDTMHISVVRPLGSSAVVMIVLGKTLKALLVLRGMVIEWVKVKGYTEDFHGEDGKVDIWSSSRYQVFQKITQHVTAATLHYYAPEMPDIAIKSLIIWLQSYSTLFSTPCQKCGQFLQNGLPPTWRDLRTKKAYHERCKLMEK</sequence>
<dbReference type="Pfam" id="PF11571">
    <property type="entry name" value="Med27"/>
    <property type="match status" value="1"/>
</dbReference>
<dbReference type="GO" id="GO:0003713">
    <property type="term" value="F:transcription coactivator activity"/>
    <property type="evidence" value="ECO:0007669"/>
    <property type="project" value="TreeGrafter"/>
</dbReference>
<organism evidence="6 7">
    <name type="scientific">Patella caerulea</name>
    <name type="common">Rayed Mediterranean limpet</name>
    <dbReference type="NCBI Taxonomy" id="87958"/>
    <lineage>
        <taxon>Eukaryota</taxon>
        <taxon>Metazoa</taxon>
        <taxon>Spiralia</taxon>
        <taxon>Lophotrochozoa</taxon>
        <taxon>Mollusca</taxon>
        <taxon>Gastropoda</taxon>
        <taxon>Patellogastropoda</taxon>
        <taxon>Patelloidea</taxon>
        <taxon>Patellidae</taxon>
        <taxon>Patella</taxon>
    </lineage>
</organism>
<dbReference type="GO" id="GO:0006357">
    <property type="term" value="P:regulation of transcription by RNA polymerase II"/>
    <property type="evidence" value="ECO:0007669"/>
    <property type="project" value="TreeGrafter"/>
</dbReference>
<evidence type="ECO:0000256" key="4">
    <source>
        <dbReference type="ARBA" id="ARBA00023163"/>
    </source>
</evidence>
<comment type="similarity">
    <text evidence="2">Belongs to the Mediator complex subunit 27 family.</text>
</comment>
<name>A0AAN8PM61_PATCE</name>
<evidence type="ECO:0008006" key="8">
    <source>
        <dbReference type="Google" id="ProtNLM"/>
    </source>
</evidence>
<dbReference type="GO" id="GO:0016592">
    <property type="term" value="C:mediator complex"/>
    <property type="evidence" value="ECO:0007669"/>
    <property type="project" value="InterPro"/>
</dbReference>
<evidence type="ECO:0000256" key="5">
    <source>
        <dbReference type="ARBA" id="ARBA00023242"/>
    </source>
</evidence>
<dbReference type="AlphaFoldDB" id="A0AAN8PM61"/>
<accession>A0AAN8PM61</accession>
<keyword evidence="7" id="KW-1185">Reference proteome</keyword>
<keyword evidence="4" id="KW-0804">Transcription</keyword>